<evidence type="ECO:0000256" key="1">
    <source>
        <dbReference type="SAM" id="MobiDB-lite"/>
    </source>
</evidence>
<keyword evidence="2" id="KW-0732">Signal</keyword>
<evidence type="ECO:0000313" key="4">
    <source>
        <dbReference type="EMBL" id="MBC2669766.1"/>
    </source>
</evidence>
<protein>
    <submittedName>
        <fullName evidence="4">MBL fold metallo-hydrolase</fullName>
    </submittedName>
</protein>
<keyword evidence="4" id="KW-0378">Hydrolase</keyword>
<name>A0A7X1FZF4_9SPHN</name>
<feature type="chain" id="PRO_5031033223" evidence="2">
    <location>
        <begin position="23"/>
        <end position="359"/>
    </location>
</feature>
<dbReference type="AlphaFoldDB" id="A0A7X1FZF4"/>
<feature type="compositionally biased region" description="Gly residues" evidence="1">
    <location>
        <begin position="56"/>
        <end position="65"/>
    </location>
</feature>
<dbReference type="InterPro" id="IPR052159">
    <property type="entry name" value="Competence_DNA_uptake"/>
</dbReference>
<dbReference type="SMART" id="SM00849">
    <property type="entry name" value="Lactamase_B"/>
    <property type="match status" value="1"/>
</dbReference>
<comment type="caution">
    <text evidence="4">The sequence shown here is derived from an EMBL/GenBank/DDBJ whole genome shotgun (WGS) entry which is preliminary data.</text>
</comment>
<dbReference type="InterPro" id="IPR001279">
    <property type="entry name" value="Metallo-B-lactamas"/>
</dbReference>
<evidence type="ECO:0000259" key="3">
    <source>
        <dbReference type="SMART" id="SM00849"/>
    </source>
</evidence>
<organism evidence="4 5">
    <name type="scientific">Novosphingobium piscinae</name>
    <dbReference type="NCBI Taxonomy" id="1507448"/>
    <lineage>
        <taxon>Bacteria</taxon>
        <taxon>Pseudomonadati</taxon>
        <taxon>Pseudomonadota</taxon>
        <taxon>Alphaproteobacteria</taxon>
        <taxon>Sphingomonadales</taxon>
        <taxon>Sphingomonadaceae</taxon>
        <taxon>Novosphingobium</taxon>
    </lineage>
</organism>
<reference evidence="4 5" key="1">
    <citation type="submission" date="2020-08" db="EMBL/GenBank/DDBJ databases">
        <title>The genome sequence of type strain Novosphingobium piscinae KCTC 42194.</title>
        <authorList>
            <person name="Liu Y."/>
        </authorList>
    </citation>
    <scope>NUCLEOTIDE SEQUENCE [LARGE SCALE GENOMIC DNA]</scope>
    <source>
        <strain evidence="4 5">KCTC 42194</strain>
    </source>
</reference>
<dbReference type="InterPro" id="IPR036866">
    <property type="entry name" value="RibonucZ/Hydroxyglut_hydro"/>
</dbReference>
<dbReference type="EMBL" id="JACLAX010000010">
    <property type="protein sequence ID" value="MBC2669766.1"/>
    <property type="molecule type" value="Genomic_DNA"/>
</dbReference>
<dbReference type="Gene3D" id="3.60.15.10">
    <property type="entry name" value="Ribonuclease Z/Hydroxyacylglutathione hydrolase-like"/>
    <property type="match status" value="1"/>
</dbReference>
<dbReference type="GO" id="GO:0016787">
    <property type="term" value="F:hydrolase activity"/>
    <property type="evidence" value="ECO:0007669"/>
    <property type="project" value="UniProtKB-KW"/>
</dbReference>
<dbReference type="PANTHER" id="PTHR30619">
    <property type="entry name" value="DNA INTERNALIZATION/COMPETENCE PROTEIN COMEC/REC2"/>
    <property type="match status" value="1"/>
</dbReference>
<dbReference type="SUPFAM" id="SSF56281">
    <property type="entry name" value="Metallo-hydrolase/oxidoreductase"/>
    <property type="match status" value="1"/>
</dbReference>
<evidence type="ECO:0000256" key="2">
    <source>
        <dbReference type="SAM" id="SignalP"/>
    </source>
</evidence>
<feature type="region of interest" description="Disordered" evidence="1">
    <location>
        <begin position="52"/>
        <end position="76"/>
    </location>
</feature>
<feature type="domain" description="Metallo-beta-lactamase" evidence="3">
    <location>
        <begin position="34"/>
        <end position="259"/>
    </location>
</feature>
<accession>A0A7X1FZF4</accession>
<proteinExistence type="predicted"/>
<gene>
    <name evidence="4" type="ORF">H7F53_11485</name>
</gene>
<dbReference type="Proteomes" id="UP000551327">
    <property type="component" value="Unassembled WGS sequence"/>
</dbReference>
<evidence type="ECO:0000313" key="5">
    <source>
        <dbReference type="Proteomes" id="UP000551327"/>
    </source>
</evidence>
<dbReference type="Pfam" id="PF00753">
    <property type="entry name" value="Lactamase_B"/>
    <property type="match status" value="1"/>
</dbReference>
<dbReference type="PANTHER" id="PTHR30619:SF1">
    <property type="entry name" value="RECOMBINATION PROTEIN 2"/>
    <property type="match status" value="1"/>
</dbReference>
<dbReference type="RefSeq" id="WP_185679627.1">
    <property type="nucleotide sequence ID" value="NZ_JACLAX010000010.1"/>
</dbReference>
<feature type="signal peptide" evidence="2">
    <location>
        <begin position="1"/>
        <end position="22"/>
    </location>
</feature>
<sequence>MRLLALTLLAAPALGLGAPARADDLRIISIDVEGGAATLYITPQGRSVLIDTGWPRGRGGPRSGPGGPPVPSSPASAERIVAAARAAGLTRLDHVIVTHYHIDHVGGFAELATLMPIGEVIDHGPNREPLPAGLSPAAAASAPATVYPQYVAARAGMKHRTMQAGQRLRIGGLELVAVHSDGVLAPPQPGAGAAGVGCDEPATMAENGGEENPRSLGLLLRWGKARIVSLADATWTLEHGLVCPRNRIGRADLMFADNHGSAVSNPPALAASLRPRVVVFNNGPTKGADGVVLERYKALPGVAVWQLHGATRTPAANTAPERIVNLDPFGNANLAITVSREARITIRNPRNGLSETYVP</sequence>
<keyword evidence="5" id="KW-1185">Reference proteome</keyword>